<protein>
    <submittedName>
        <fullName evidence="1">Uncharacterized protein</fullName>
    </submittedName>
</protein>
<sequence length="80" mass="8955">NSLQIWSTNLRDKTLSLKVSPIDLKYQQENEEVTSESANQAYTPTSKVFIQSAILRLSGCETNIQSDYGAILGKDDYIIV</sequence>
<feature type="non-terminal residue" evidence="1">
    <location>
        <position position="80"/>
    </location>
</feature>
<feature type="non-terminal residue" evidence="1">
    <location>
        <position position="1"/>
    </location>
</feature>
<dbReference type="Proteomes" id="UP000676336">
    <property type="component" value="Unassembled WGS sequence"/>
</dbReference>
<evidence type="ECO:0000313" key="2">
    <source>
        <dbReference type="Proteomes" id="UP000676336"/>
    </source>
</evidence>
<organism evidence="1 2">
    <name type="scientific">Rotaria magnacalcarata</name>
    <dbReference type="NCBI Taxonomy" id="392030"/>
    <lineage>
        <taxon>Eukaryota</taxon>
        <taxon>Metazoa</taxon>
        <taxon>Spiralia</taxon>
        <taxon>Gnathifera</taxon>
        <taxon>Rotifera</taxon>
        <taxon>Eurotatoria</taxon>
        <taxon>Bdelloidea</taxon>
        <taxon>Philodinida</taxon>
        <taxon>Philodinidae</taxon>
        <taxon>Rotaria</taxon>
    </lineage>
</organism>
<gene>
    <name evidence="1" type="ORF">SMN809_LOCUS39651</name>
</gene>
<dbReference type="AlphaFoldDB" id="A0A8S2ZB31"/>
<name>A0A8S2ZB31_9BILA</name>
<reference evidence="1" key="1">
    <citation type="submission" date="2021-02" db="EMBL/GenBank/DDBJ databases">
        <authorList>
            <person name="Nowell W R."/>
        </authorList>
    </citation>
    <scope>NUCLEOTIDE SEQUENCE</scope>
</reference>
<evidence type="ECO:0000313" key="1">
    <source>
        <dbReference type="EMBL" id="CAF4615535.1"/>
    </source>
</evidence>
<proteinExistence type="predicted"/>
<dbReference type="EMBL" id="CAJOBI010107039">
    <property type="protein sequence ID" value="CAF4615535.1"/>
    <property type="molecule type" value="Genomic_DNA"/>
</dbReference>
<accession>A0A8S2ZB31</accession>
<comment type="caution">
    <text evidence="1">The sequence shown here is derived from an EMBL/GenBank/DDBJ whole genome shotgun (WGS) entry which is preliminary data.</text>
</comment>